<evidence type="ECO:0000313" key="3">
    <source>
        <dbReference type="Proteomes" id="UP001501358"/>
    </source>
</evidence>
<sequence>MSTKSTTTTPDPETGDLELPAQETTGEDGIKPMDWHATGSDIKPADWHATGETP</sequence>
<feature type="region of interest" description="Disordered" evidence="1">
    <location>
        <begin position="1"/>
        <end position="54"/>
    </location>
</feature>
<dbReference type="Proteomes" id="UP001501358">
    <property type="component" value="Unassembled WGS sequence"/>
</dbReference>
<accession>A0ABP5ZYN4</accession>
<evidence type="ECO:0000256" key="1">
    <source>
        <dbReference type="SAM" id="MobiDB-lite"/>
    </source>
</evidence>
<keyword evidence="3" id="KW-1185">Reference proteome</keyword>
<evidence type="ECO:0000313" key="2">
    <source>
        <dbReference type="EMBL" id="GAA2506181.1"/>
    </source>
</evidence>
<dbReference type="RefSeq" id="WP_182314027.1">
    <property type="nucleotide sequence ID" value="NZ_BAAATA010000039.1"/>
</dbReference>
<proteinExistence type="predicted"/>
<comment type="caution">
    <text evidence="2">The sequence shown here is derived from an EMBL/GenBank/DDBJ whole genome shotgun (WGS) entry which is preliminary data.</text>
</comment>
<gene>
    <name evidence="2" type="ORF">GCM10010406_48520</name>
</gene>
<dbReference type="EMBL" id="BAAATA010000039">
    <property type="protein sequence ID" value="GAA2506181.1"/>
    <property type="molecule type" value="Genomic_DNA"/>
</dbReference>
<organism evidence="2 3">
    <name type="scientific">Streptomyces thermolineatus</name>
    <dbReference type="NCBI Taxonomy" id="44033"/>
    <lineage>
        <taxon>Bacteria</taxon>
        <taxon>Bacillati</taxon>
        <taxon>Actinomycetota</taxon>
        <taxon>Actinomycetes</taxon>
        <taxon>Kitasatosporales</taxon>
        <taxon>Streptomycetaceae</taxon>
        <taxon>Streptomyces</taxon>
    </lineage>
</organism>
<protein>
    <submittedName>
        <fullName evidence="2">Uncharacterized protein</fullName>
    </submittedName>
</protein>
<reference evidence="3" key="1">
    <citation type="journal article" date="2019" name="Int. J. Syst. Evol. Microbiol.">
        <title>The Global Catalogue of Microorganisms (GCM) 10K type strain sequencing project: providing services to taxonomists for standard genome sequencing and annotation.</title>
        <authorList>
            <consortium name="The Broad Institute Genomics Platform"/>
            <consortium name="The Broad Institute Genome Sequencing Center for Infectious Disease"/>
            <person name="Wu L."/>
            <person name="Ma J."/>
        </authorList>
    </citation>
    <scope>NUCLEOTIDE SEQUENCE [LARGE SCALE GENOMIC DNA]</scope>
    <source>
        <strain evidence="3">JCM 6307</strain>
    </source>
</reference>
<name>A0ABP5ZYN4_9ACTN</name>